<accession>A0AAD5MSL9</accession>
<dbReference type="AlphaFoldDB" id="A0AAD5MSL9"/>
<proteinExistence type="predicted"/>
<name>A0AAD5MSL9_PARTN</name>
<sequence>MDKGTVWCWRYSKRFTASGIGTQIYAVRGRDCILTEMTKKSRDDLGPPLERARPVKKTLYVVVNESTHCERR</sequence>
<evidence type="ECO:0000313" key="2">
    <source>
        <dbReference type="Proteomes" id="UP001196413"/>
    </source>
</evidence>
<organism evidence="1 2">
    <name type="scientific">Parelaphostrongylus tenuis</name>
    <name type="common">Meningeal worm</name>
    <dbReference type="NCBI Taxonomy" id="148309"/>
    <lineage>
        <taxon>Eukaryota</taxon>
        <taxon>Metazoa</taxon>
        <taxon>Ecdysozoa</taxon>
        <taxon>Nematoda</taxon>
        <taxon>Chromadorea</taxon>
        <taxon>Rhabditida</taxon>
        <taxon>Rhabditina</taxon>
        <taxon>Rhabditomorpha</taxon>
        <taxon>Strongyloidea</taxon>
        <taxon>Metastrongylidae</taxon>
        <taxon>Parelaphostrongylus</taxon>
    </lineage>
</organism>
<gene>
    <name evidence="1" type="ORF">KIN20_005330</name>
</gene>
<dbReference type="Proteomes" id="UP001196413">
    <property type="component" value="Unassembled WGS sequence"/>
</dbReference>
<dbReference type="EMBL" id="JAHQIW010000722">
    <property type="protein sequence ID" value="KAJ1349709.1"/>
    <property type="molecule type" value="Genomic_DNA"/>
</dbReference>
<protein>
    <submittedName>
        <fullName evidence="1">Uncharacterized protein</fullName>
    </submittedName>
</protein>
<reference evidence="1" key="1">
    <citation type="submission" date="2021-06" db="EMBL/GenBank/DDBJ databases">
        <title>Parelaphostrongylus tenuis whole genome reference sequence.</title>
        <authorList>
            <person name="Garwood T.J."/>
            <person name="Larsen P.A."/>
            <person name="Fountain-Jones N.M."/>
            <person name="Garbe J.R."/>
            <person name="Macchietto M.G."/>
            <person name="Kania S.A."/>
            <person name="Gerhold R.W."/>
            <person name="Richards J.E."/>
            <person name="Wolf T.M."/>
        </authorList>
    </citation>
    <scope>NUCLEOTIDE SEQUENCE</scope>
    <source>
        <strain evidence="1">MNPRO001-30</strain>
        <tissue evidence="1">Meninges</tissue>
    </source>
</reference>
<evidence type="ECO:0000313" key="1">
    <source>
        <dbReference type="EMBL" id="KAJ1349709.1"/>
    </source>
</evidence>
<keyword evidence="2" id="KW-1185">Reference proteome</keyword>
<comment type="caution">
    <text evidence="1">The sequence shown here is derived from an EMBL/GenBank/DDBJ whole genome shotgun (WGS) entry which is preliminary data.</text>
</comment>